<dbReference type="SUPFAM" id="SSF46894">
    <property type="entry name" value="C-terminal effector domain of the bipartite response regulators"/>
    <property type="match status" value="1"/>
</dbReference>
<comment type="caution">
    <text evidence="2">The sequence shown here is derived from an EMBL/GenBank/DDBJ whole genome shotgun (WGS) entry which is preliminary data.</text>
</comment>
<evidence type="ECO:0000313" key="2">
    <source>
        <dbReference type="EMBL" id="MDP8568972.1"/>
    </source>
</evidence>
<dbReference type="InterPro" id="IPR000014">
    <property type="entry name" value="PAS"/>
</dbReference>
<dbReference type="Gene3D" id="1.10.10.10">
    <property type="entry name" value="Winged helix-like DNA-binding domain superfamily/Winged helix DNA-binding domain"/>
    <property type="match status" value="1"/>
</dbReference>
<dbReference type="SMART" id="SM00421">
    <property type="entry name" value="HTH_LUXR"/>
    <property type="match status" value="1"/>
</dbReference>
<dbReference type="PROSITE" id="PS50112">
    <property type="entry name" value="PAS"/>
    <property type="match status" value="1"/>
</dbReference>
<reference evidence="3" key="1">
    <citation type="journal article" date="2019" name="Int. J. Syst. Evol. Microbiol.">
        <title>The Global Catalogue of Microorganisms (GCM) 10K type strain sequencing project: providing services to taxonomists for standard genome sequencing and annotation.</title>
        <authorList>
            <consortium name="The Broad Institute Genomics Platform"/>
            <consortium name="The Broad Institute Genome Sequencing Center for Infectious Disease"/>
            <person name="Wu L."/>
            <person name="Ma J."/>
        </authorList>
    </citation>
    <scope>NUCLEOTIDE SEQUENCE [LARGE SCALE GENOMIC DNA]</scope>
    <source>
        <strain evidence="3">VKM B-3159</strain>
    </source>
</reference>
<feature type="domain" description="PAS" evidence="1">
    <location>
        <begin position="185"/>
        <end position="256"/>
    </location>
</feature>
<dbReference type="InterPro" id="IPR000792">
    <property type="entry name" value="Tscrpt_reg_LuxR_C"/>
</dbReference>
<name>A0ABT9JWQ5_9PROT</name>
<organism evidence="2 3">
    <name type="scientific">Methylophilus aquaticus</name>
    <dbReference type="NCBI Taxonomy" id="1971610"/>
    <lineage>
        <taxon>Bacteria</taxon>
        <taxon>Pseudomonadati</taxon>
        <taxon>Pseudomonadota</taxon>
        <taxon>Betaproteobacteria</taxon>
        <taxon>Nitrosomonadales</taxon>
        <taxon>Methylophilaceae</taxon>
        <taxon>Methylophilus</taxon>
    </lineage>
</organism>
<protein>
    <submittedName>
        <fullName evidence="2">LuxR C-terminal-related transcriptional regulator</fullName>
    </submittedName>
</protein>
<evidence type="ECO:0000259" key="1">
    <source>
        <dbReference type="PROSITE" id="PS50112"/>
    </source>
</evidence>
<evidence type="ECO:0000313" key="3">
    <source>
        <dbReference type="Proteomes" id="UP001225906"/>
    </source>
</evidence>
<dbReference type="EMBL" id="JAVCAP010000040">
    <property type="protein sequence ID" value="MDP8568972.1"/>
    <property type="molecule type" value="Genomic_DNA"/>
</dbReference>
<dbReference type="RefSeq" id="WP_306390771.1">
    <property type="nucleotide sequence ID" value="NZ_JAVCAP010000040.1"/>
</dbReference>
<gene>
    <name evidence="2" type="ORF">Q9291_14075</name>
</gene>
<accession>A0ABT9JWQ5</accession>
<sequence length="384" mass="42838">MQTTTETHYLELVGDIYDAALDAEKWPDILQKFAQFMQSSKAVMFTNLHLPSQGGFYFTWGIPQAISQQYFDHYQPHDVWTNVGIQRGIFLEGNVVLGTELVPHQQYLESKIWRELLSQADMARLCTGVIFGVDNLLAMPVGVSLFRGLNEPAFNEADRQKLQRLLTHFSRALGVMFQLRDADLKIASSRTALDGLRSGVLLLNAQAEILLANQAAQRILQQQDGLAMSESNGLKALHTDTQSAIQQTLQTCLKRDLIEVPHFSQSITVSRVSGKSPYQLFFSRLPDHNDFVAQPASPLAMVFITDTEQPLKVSAQLLKNTYGLTEAEVKLAQQCLVNDTMPALTAALNVSENTIKTQLASLYQKCGVHHRAELMKMLMALATD</sequence>
<dbReference type="InterPro" id="IPR036388">
    <property type="entry name" value="WH-like_DNA-bd_sf"/>
</dbReference>
<dbReference type="Proteomes" id="UP001225906">
    <property type="component" value="Unassembled WGS sequence"/>
</dbReference>
<keyword evidence="3" id="KW-1185">Reference proteome</keyword>
<dbReference type="InterPro" id="IPR016032">
    <property type="entry name" value="Sig_transdc_resp-reg_C-effctor"/>
</dbReference>
<proteinExistence type="predicted"/>